<dbReference type="PANTHER" id="PTHR24543">
    <property type="entry name" value="MULTICOPPER OXIDASE-RELATED"/>
    <property type="match status" value="1"/>
</dbReference>
<feature type="domain" description="F5/8 type C" evidence="1">
    <location>
        <begin position="7"/>
        <end position="155"/>
    </location>
</feature>
<dbReference type="Pfam" id="PF00754">
    <property type="entry name" value="F5_F8_type_C"/>
    <property type="match status" value="1"/>
</dbReference>
<dbReference type="PANTHER" id="PTHR24543:SF335">
    <property type="entry name" value="EGF-LIKE REPEAT AND DISCOIDIN I-LIKE DOMAIN-CONTAINING PROTEIN 3"/>
    <property type="match status" value="1"/>
</dbReference>
<gene>
    <name evidence="2" type="ORF">NEMVEDRAFT_v1g51427</name>
</gene>
<dbReference type="PhylomeDB" id="A7RZ21"/>
<dbReference type="Proteomes" id="UP000001593">
    <property type="component" value="Unassembled WGS sequence"/>
</dbReference>
<dbReference type="OMA" id="EHERQGF"/>
<protein>
    <recommendedName>
        <fullName evidence="1">F5/8 type C domain-containing protein</fullName>
    </recommendedName>
</protein>
<feature type="non-terminal residue" evidence="2">
    <location>
        <position position="1"/>
    </location>
</feature>
<dbReference type="InParanoid" id="A7RZ21"/>
<evidence type="ECO:0000259" key="1">
    <source>
        <dbReference type="PROSITE" id="PS50022"/>
    </source>
</evidence>
<dbReference type="InterPro" id="IPR000421">
    <property type="entry name" value="FA58C"/>
</dbReference>
<dbReference type="STRING" id="45351.A7RZ21"/>
<dbReference type="SMART" id="SM00231">
    <property type="entry name" value="FA58C"/>
    <property type="match status" value="1"/>
</dbReference>
<dbReference type="HOGENOM" id="CLU_030066_1_0_1"/>
<reference evidence="2 3" key="1">
    <citation type="journal article" date="2007" name="Science">
        <title>Sea anemone genome reveals ancestral eumetazoan gene repertoire and genomic organization.</title>
        <authorList>
            <person name="Putnam N.H."/>
            <person name="Srivastava M."/>
            <person name="Hellsten U."/>
            <person name="Dirks B."/>
            <person name="Chapman J."/>
            <person name="Salamov A."/>
            <person name="Terry A."/>
            <person name="Shapiro H."/>
            <person name="Lindquist E."/>
            <person name="Kapitonov V.V."/>
            <person name="Jurka J."/>
            <person name="Genikhovich G."/>
            <person name="Grigoriev I.V."/>
            <person name="Lucas S.M."/>
            <person name="Steele R.E."/>
            <person name="Finnerty J.R."/>
            <person name="Technau U."/>
            <person name="Martindale M.Q."/>
            <person name="Rokhsar D.S."/>
        </authorList>
    </citation>
    <scope>NUCLEOTIDE SEQUENCE [LARGE SCALE GENOMIC DNA]</scope>
    <source>
        <strain evidence="3">CH2 X CH6</strain>
    </source>
</reference>
<dbReference type="FunFam" id="2.60.120.260:FF:000016">
    <property type="entry name" value="Contactin-associated protein-like 4 isoform 1"/>
    <property type="match status" value="1"/>
</dbReference>
<accession>A7RZ21</accession>
<proteinExistence type="predicted"/>
<evidence type="ECO:0000313" key="2">
    <source>
        <dbReference type="EMBL" id="EDO43330.1"/>
    </source>
</evidence>
<name>A7RZ21_NEMVE</name>
<evidence type="ECO:0000313" key="3">
    <source>
        <dbReference type="Proteomes" id="UP000001593"/>
    </source>
</evidence>
<dbReference type="CDD" id="cd00057">
    <property type="entry name" value="FA58C"/>
    <property type="match status" value="1"/>
</dbReference>
<keyword evidence="3" id="KW-1185">Reference proteome</keyword>
<dbReference type="SUPFAM" id="SSF49785">
    <property type="entry name" value="Galactose-binding domain-like"/>
    <property type="match status" value="1"/>
</dbReference>
<dbReference type="Gene3D" id="2.60.120.260">
    <property type="entry name" value="Galactose-binding domain-like"/>
    <property type="match status" value="1"/>
</dbReference>
<dbReference type="InterPro" id="IPR008979">
    <property type="entry name" value="Galactose-bd-like_sf"/>
</dbReference>
<dbReference type="AlphaFoldDB" id="A7RZ21"/>
<feature type="non-terminal residue" evidence="2">
    <location>
        <position position="155"/>
    </location>
</feature>
<dbReference type="EMBL" id="DS469555">
    <property type="protein sequence ID" value="EDO43330.1"/>
    <property type="molecule type" value="Genomic_DNA"/>
</dbReference>
<dbReference type="PROSITE" id="PS50022">
    <property type="entry name" value="FA58C_3"/>
    <property type="match status" value="1"/>
</dbReference>
<sequence length="155" mass="17823">FLLYLDCGDNLGLVSGGIHDYQLSASSYESGEGEPWYGRLGDSTKKNWCASTQDTNQYLQIDLGPNEHSIMAVATQGAHNYDSWVLTYTMSVSHDGKTWEDYKEGGSLRTLQIFEGNWDRDTVVTNRLHHNITARYLRFDLYMYYQRPSIRAEVY</sequence>
<organism evidence="2 3">
    <name type="scientific">Nematostella vectensis</name>
    <name type="common">Starlet sea anemone</name>
    <dbReference type="NCBI Taxonomy" id="45351"/>
    <lineage>
        <taxon>Eukaryota</taxon>
        <taxon>Metazoa</taxon>
        <taxon>Cnidaria</taxon>
        <taxon>Anthozoa</taxon>
        <taxon>Hexacorallia</taxon>
        <taxon>Actiniaria</taxon>
        <taxon>Edwardsiidae</taxon>
        <taxon>Nematostella</taxon>
    </lineage>
</organism>